<reference evidence="1 2" key="1">
    <citation type="submission" date="2023-08" db="EMBL/GenBank/DDBJ databases">
        <title>The whole genome sequence of Lysobacter yananisis.</title>
        <authorList>
            <person name="Sun H."/>
        </authorList>
    </citation>
    <scope>NUCLEOTIDE SEQUENCE [LARGE SCALE GENOMIC DNA]</scope>
    <source>
        <strain evidence="1 2">SNNU513</strain>
    </source>
</reference>
<evidence type="ECO:0000313" key="2">
    <source>
        <dbReference type="Proteomes" id="UP001229313"/>
    </source>
</evidence>
<sequence>MSTSKKSLECQWEDGTLGLSADHAVPAPASLDREVDDALALQMISIRLPRGLLDDLKLIAEKEGLGYQPLIRRVLMRFANAEFRSMVRSKLTSTLSELNAEQEHCEEVEEPQLKRA</sequence>
<dbReference type="Proteomes" id="UP001229313">
    <property type="component" value="Chromosome"/>
</dbReference>
<evidence type="ECO:0000313" key="1">
    <source>
        <dbReference type="EMBL" id="WMT02834.1"/>
    </source>
</evidence>
<proteinExistence type="predicted"/>
<accession>A0ABY9P7C5</accession>
<name>A0ABY9P7C5_9GAMM</name>
<keyword evidence="2" id="KW-1185">Reference proteome</keyword>
<organism evidence="1 2">
    <name type="scientific">Lysobacter yananisis</name>
    <dbReference type="NCBI Taxonomy" id="1003114"/>
    <lineage>
        <taxon>Bacteria</taxon>
        <taxon>Pseudomonadati</taxon>
        <taxon>Pseudomonadota</taxon>
        <taxon>Gammaproteobacteria</taxon>
        <taxon>Lysobacterales</taxon>
        <taxon>Lysobacteraceae</taxon>
        <taxon>Lysobacter</taxon>
    </lineage>
</organism>
<gene>
    <name evidence="1" type="ORF">RDV84_23195</name>
</gene>
<protein>
    <recommendedName>
        <fullName evidence="3">CopG family transcriptional regulator</fullName>
    </recommendedName>
</protein>
<dbReference type="EMBL" id="CP133568">
    <property type="protein sequence ID" value="WMT02834.1"/>
    <property type="molecule type" value="Genomic_DNA"/>
</dbReference>
<evidence type="ECO:0008006" key="3">
    <source>
        <dbReference type="Google" id="ProtNLM"/>
    </source>
</evidence>
<dbReference type="RefSeq" id="WP_309151770.1">
    <property type="nucleotide sequence ID" value="NZ_CP133568.1"/>
</dbReference>